<proteinExistence type="inferred from homology"/>
<keyword evidence="8" id="KW-1185">Reference proteome</keyword>
<dbReference type="InterPro" id="IPR051958">
    <property type="entry name" value="Alba-like_NAB"/>
</dbReference>
<dbReference type="OrthoDB" id="424402at2759"/>
<dbReference type="Proteomes" id="UP000041254">
    <property type="component" value="Unassembled WGS sequence"/>
</dbReference>
<dbReference type="PANTHER" id="PTHR13516:SF4">
    <property type="entry name" value="FI09323P"/>
    <property type="match status" value="1"/>
</dbReference>
<protein>
    <recommendedName>
        <fullName evidence="6">DNA/RNA-binding protein Alba-like domain-containing protein</fullName>
    </recommendedName>
</protein>
<gene>
    <name evidence="7" type="ORF">Vbra_17855</name>
</gene>
<comment type="subcellular location">
    <subcellularLocation>
        <location evidence="1">Nucleus</location>
    </subcellularLocation>
</comment>
<dbReference type="InterPro" id="IPR036882">
    <property type="entry name" value="Alba-like_dom_sf"/>
</dbReference>
<dbReference type="VEuPathDB" id="CryptoDB:Vbra_17855"/>
<evidence type="ECO:0000313" key="7">
    <source>
        <dbReference type="EMBL" id="CEM29607.1"/>
    </source>
</evidence>
<dbReference type="STRING" id="1169540.A0A0G4GID6"/>
<dbReference type="Pfam" id="PF01918">
    <property type="entry name" value="Alba"/>
    <property type="match status" value="1"/>
</dbReference>
<feature type="domain" description="DNA/RNA-binding protein Alba-like" evidence="6">
    <location>
        <begin position="18"/>
        <end position="78"/>
    </location>
</feature>
<evidence type="ECO:0000256" key="2">
    <source>
        <dbReference type="ARBA" id="ARBA00008018"/>
    </source>
</evidence>
<keyword evidence="4" id="KW-0539">Nucleus</keyword>
<organism evidence="7 8">
    <name type="scientific">Vitrella brassicaformis (strain CCMP3155)</name>
    <dbReference type="NCBI Taxonomy" id="1169540"/>
    <lineage>
        <taxon>Eukaryota</taxon>
        <taxon>Sar</taxon>
        <taxon>Alveolata</taxon>
        <taxon>Colpodellida</taxon>
        <taxon>Vitrellaceae</taxon>
        <taxon>Vitrella</taxon>
    </lineage>
</organism>
<feature type="region of interest" description="Disordered" evidence="5">
    <location>
        <begin position="191"/>
        <end position="290"/>
    </location>
</feature>
<dbReference type="Gene3D" id="3.30.110.20">
    <property type="entry name" value="Alba-like domain"/>
    <property type="match status" value="1"/>
</dbReference>
<comment type="similarity">
    <text evidence="2">Belongs to the histone-like Alba family.</text>
</comment>
<feature type="compositionally biased region" description="Basic and acidic residues" evidence="5">
    <location>
        <begin position="197"/>
        <end position="209"/>
    </location>
</feature>
<dbReference type="AlphaFoldDB" id="A0A0G4GID6"/>
<dbReference type="OMA" id="ERRDPNM"/>
<dbReference type="GO" id="GO:0005634">
    <property type="term" value="C:nucleus"/>
    <property type="evidence" value="ECO:0007669"/>
    <property type="project" value="UniProtKB-SubCell"/>
</dbReference>
<evidence type="ECO:0000256" key="5">
    <source>
        <dbReference type="SAM" id="MobiDB-lite"/>
    </source>
</evidence>
<reference evidence="7 8" key="1">
    <citation type="submission" date="2014-11" db="EMBL/GenBank/DDBJ databases">
        <authorList>
            <person name="Zhu J."/>
            <person name="Qi W."/>
            <person name="Song R."/>
        </authorList>
    </citation>
    <scope>NUCLEOTIDE SEQUENCE [LARGE SCALE GENOMIC DNA]</scope>
</reference>
<dbReference type="SUPFAM" id="SSF82704">
    <property type="entry name" value="AlbA-like"/>
    <property type="match status" value="1"/>
</dbReference>
<sequence>MDKYRRVDKEPEPAKEGEIRVSTNGRVINYVSYASKVLSEREKRELVIKATGNAIHQAVTLVEILKRRVHGIHQLNKCGTLAITDEYLPLEEGLDKVLHTRNVSFIEITVSLDPLKTDDPGYQAPLSDDMVKEYTNGEYRGRGRGRGFRGGYRGGFRPYRGRGGFYDEGYGYGPSGGGGFRGGGYRPRGRGRGGGFYDHDEGGDEEVHNYRGGRGGRGRGRGRGGGYRGRGGGYGGGDEGGYHNNYGEMNGYGGDEGGGGPRGRGRGRGRGGRGRGRGRFAPRGGGGAAE</sequence>
<dbReference type="PANTHER" id="PTHR13516">
    <property type="entry name" value="RIBONUCLEASE P SUBUNIT P25"/>
    <property type="match status" value="1"/>
</dbReference>
<evidence type="ECO:0000259" key="6">
    <source>
        <dbReference type="Pfam" id="PF01918"/>
    </source>
</evidence>
<feature type="compositionally biased region" description="Gly residues" evidence="5">
    <location>
        <begin position="223"/>
        <end position="239"/>
    </location>
</feature>
<evidence type="ECO:0000313" key="8">
    <source>
        <dbReference type="Proteomes" id="UP000041254"/>
    </source>
</evidence>
<dbReference type="InterPro" id="IPR002775">
    <property type="entry name" value="DNA/RNA-bd_Alba-like"/>
</dbReference>
<feature type="compositionally biased region" description="Gly residues" evidence="5">
    <location>
        <begin position="250"/>
        <end position="262"/>
    </location>
</feature>
<dbReference type="InParanoid" id="A0A0G4GID6"/>
<keyword evidence="3" id="KW-0694">RNA-binding</keyword>
<name>A0A0G4GID6_VITBC</name>
<evidence type="ECO:0000256" key="3">
    <source>
        <dbReference type="ARBA" id="ARBA00022884"/>
    </source>
</evidence>
<evidence type="ECO:0000256" key="1">
    <source>
        <dbReference type="ARBA" id="ARBA00004123"/>
    </source>
</evidence>
<dbReference type="EMBL" id="CDMY01000677">
    <property type="protein sequence ID" value="CEM29607.1"/>
    <property type="molecule type" value="Genomic_DNA"/>
</dbReference>
<feature type="compositionally biased region" description="Basic residues" evidence="5">
    <location>
        <begin position="263"/>
        <end position="280"/>
    </location>
</feature>
<accession>A0A0G4GID6</accession>
<evidence type="ECO:0000256" key="4">
    <source>
        <dbReference type="ARBA" id="ARBA00023242"/>
    </source>
</evidence>
<dbReference type="GO" id="GO:0003723">
    <property type="term" value="F:RNA binding"/>
    <property type="evidence" value="ECO:0007669"/>
    <property type="project" value="UniProtKB-KW"/>
</dbReference>